<dbReference type="Proteomes" id="UP000463224">
    <property type="component" value="Unassembled WGS sequence"/>
</dbReference>
<comment type="caution">
    <text evidence="1">The sequence shown here is derived from an EMBL/GenBank/DDBJ whole genome shotgun (WGS) entry which is preliminary data.</text>
</comment>
<evidence type="ECO:0000313" key="2">
    <source>
        <dbReference type="Proteomes" id="UP000463224"/>
    </source>
</evidence>
<dbReference type="InterPro" id="IPR003835">
    <property type="entry name" value="Glyco_trans_19"/>
</dbReference>
<name>A0A844QC58_9HYPH</name>
<organism evidence="1 2">
    <name type="scientific">Nitratireductor arenosus</name>
    <dbReference type="NCBI Taxonomy" id="2682096"/>
    <lineage>
        <taxon>Bacteria</taxon>
        <taxon>Pseudomonadati</taxon>
        <taxon>Pseudomonadota</taxon>
        <taxon>Alphaproteobacteria</taxon>
        <taxon>Hyphomicrobiales</taxon>
        <taxon>Phyllobacteriaceae</taxon>
        <taxon>Nitratireductor</taxon>
    </lineage>
</organism>
<proteinExistence type="predicted"/>
<dbReference type="GO" id="GO:0005543">
    <property type="term" value="F:phospholipid binding"/>
    <property type="evidence" value="ECO:0007669"/>
    <property type="project" value="TreeGrafter"/>
</dbReference>
<dbReference type="GO" id="GO:0009245">
    <property type="term" value="P:lipid A biosynthetic process"/>
    <property type="evidence" value="ECO:0007669"/>
    <property type="project" value="InterPro"/>
</dbReference>
<evidence type="ECO:0000313" key="1">
    <source>
        <dbReference type="EMBL" id="MVA96822.1"/>
    </source>
</evidence>
<evidence type="ECO:0008006" key="3">
    <source>
        <dbReference type="Google" id="ProtNLM"/>
    </source>
</evidence>
<keyword evidence="2" id="KW-1185">Reference proteome</keyword>
<protein>
    <recommendedName>
        <fullName evidence="3">Lipid-A-disaccharide synthase</fullName>
    </recommendedName>
</protein>
<dbReference type="PANTHER" id="PTHR30372">
    <property type="entry name" value="LIPID-A-DISACCHARIDE SYNTHASE"/>
    <property type="match status" value="1"/>
</dbReference>
<gene>
    <name evidence="1" type="ORF">GN330_06115</name>
</gene>
<dbReference type="EMBL" id="WPHG01000001">
    <property type="protein sequence ID" value="MVA96822.1"/>
    <property type="molecule type" value="Genomic_DNA"/>
</dbReference>
<sequence length="407" mass="43949">MGSRAQAEIVFTVNGPGEVSGWLYPLANALKDIAPDIRITAAIVPCVFSSGAESDVIRQFSFVDGHCAIEASKALITRNRTPAGIERDLPGLVFHLGGDRYLTWLIAKRLGRPCHAYLEARSAMEWRFDRVFYSGLAGDEHGVPVPNETYVGELMVDAARLRCPERFTRQRDRTVIALYPGSRDYIAKYILPFYGAVADLVSRQRPDIEWVLAKSDYLSLDFLANLSDVDDGRPIDAVALDWRRDGDGARLLTPGGNAIEVARPADAAARARLALTLPGSNTAELAALGLPMLVTLPTYWAETSPMPGLAGHIGRLPLGGKYIKRALGHAYLRTLSFTAHPNRRAGRMVTPEIVGRLTAAQIAAAVLDMLGGDLAAMESELRLAMGAPGAARRVAEALVADLVPQAA</sequence>
<dbReference type="PANTHER" id="PTHR30372:SF5">
    <property type="entry name" value="LIPID-A-DISACCHARIDE SYNTHASE"/>
    <property type="match status" value="1"/>
</dbReference>
<dbReference type="GO" id="GO:0016020">
    <property type="term" value="C:membrane"/>
    <property type="evidence" value="ECO:0007669"/>
    <property type="project" value="GOC"/>
</dbReference>
<reference evidence="1 2" key="1">
    <citation type="submission" date="2019-12" db="EMBL/GenBank/DDBJ databases">
        <title>Nitratireductor arenosus sp. nov., Isolated from sea sand, Jeju island, South Korea.</title>
        <authorList>
            <person name="Kim W."/>
        </authorList>
    </citation>
    <scope>NUCLEOTIDE SEQUENCE [LARGE SCALE GENOMIC DNA]</scope>
    <source>
        <strain evidence="1 2">CAU 1489</strain>
    </source>
</reference>
<dbReference type="SUPFAM" id="SSF53756">
    <property type="entry name" value="UDP-Glycosyltransferase/glycogen phosphorylase"/>
    <property type="match status" value="1"/>
</dbReference>
<dbReference type="GO" id="GO:0008915">
    <property type="term" value="F:lipid-A-disaccharide synthase activity"/>
    <property type="evidence" value="ECO:0007669"/>
    <property type="project" value="InterPro"/>
</dbReference>
<dbReference type="RefSeq" id="WP_156711721.1">
    <property type="nucleotide sequence ID" value="NZ_WPHG01000001.1"/>
</dbReference>
<accession>A0A844QC58</accession>
<dbReference type="AlphaFoldDB" id="A0A844QC58"/>